<sequence length="129" mass="15061">MRCLFNCDFIDERALSDSLGEPVSGDEFMIHSHGKLFNKLLKNVMVYEEAVWAKTRLKADYLRRALRKEGLMHVRKVSSKISLCRPYMPIRDDTIRSHVFCFVLLKSPLNENSFFTESDVTDKPMRTVQ</sequence>
<protein>
    <submittedName>
        <fullName evidence="1">Uncharacterized protein</fullName>
    </submittedName>
</protein>
<gene>
    <name evidence="1" type="ORF">DPMN_130000</name>
</gene>
<evidence type="ECO:0000313" key="2">
    <source>
        <dbReference type="Proteomes" id="UP000828390"/>
    </source>
</evidence>
<dbReference type="EMBL" id="JAIWYP010000005">
    <property type="protein sequence ID" value="KAH3828051.1"/>
    <property type="molecule type" value="Genomic_DNA"/>
</dbReference>
<proteinExistence type="predicted"/>
<reference evidence="1" key="2">
    <citation type="submission" date="2020-11" db="EMBL/GenBank/DDBJ databases">
        <authorList>
            <person name="McCartney M.A."/>
            <person name="Auch B."/>
            <person name="Kono T."/>
            <person name="Mallez S."/>
            <person name="Becker A."/>
            <person name="Gohl D.M."/>
            <person name="Silverstein K.A.T."/>
            <person name="Koren S."/>
            <person name="Bechman K.B."/>
            <person name="Herman A."/>
            <person name="Abrahante J.E."/>
            <person name="Garbe J."/>
        </authorList>
    </citation>
    <scope>NUCLEOTIDE SEQUENCE</scope>
    <source>
        <strain evidence="1">Duluth1</strain>
        <tissue evidence="1">Whole animal</tissue>
    </source>
</reference>
<dbReference type="Proteomes" id="UP000828390">
    <property type="component" value="Unassembled WGS sequence"/>
</dbReference>
<name>A0A9D4JXZ1_DREPO</name>
<reference evidence="1" key="1">
    <citation type="journal article" date="2019" name="bioRxiv">
        <title>The Genome of the Zebra Mussel, Dreissena polymorpha: A Resource for Invasive Species Research.</title>
        <authorList>
            <person name="McCartney M.A."/>
            <person name="Auch B."/>
            <person name="Kono T."/>
            <person name="Mallez S."/>
            <person name="Zhang Y."/>
            <person name="Obille A."/>
            <person name="Becker A."/>
            <person name="Abrahante J.E."/>
            <person name="Garbe J."/>
            <person name="Badalamenti J.P."/>
            <person name="Herman A."/>
            <person name="Mangelson H."/>
            <person name="Liachko I."/>
            <person name="Sullivan S."/>
            <person name="Sone E.D."/>
            <person name="Koren S."/>
            <person name="Silverstein K.A.T."/>
            <person name="Beckman K.B."/>
            <person name="Gohl D.M."/>
        </authorList>
    </citation>
    <scope>NUCLEOTIDE SEQUENCE</scope>
    <source>
        <strain evidence="1">Duluth1</strain>
        <tissue evidence="1">Whole animal</tissue>
    </source>
</reference>
<dbReference type="AlphaFoldDB" id="A0A9D4JXZ1"/>
<organism evidence="1 2">
    <name type="scientific">Dreissena polymorpha</name>
    <name type="common">Zebra mussel</name>
    <name type="synonym">Mytilus polymorpha</name>
    <dbReference type="NCBI Taxonomy" id="45954"/>
    <lineage>
        <taxon>Eukaryota</taxon>
        <taxon>Metazoa</taxon>
        <taxon>Spiralia</taxon>
        <taxon>Lophotrochozoa</taxon>
        <taxon>Mollusca</taxon>
        <taxon>Bivalvia</taxon>
        <taxon>Autobranchia</taxon>
        <taxon>Heteroconchia</taxon>
        <taxon>Euheterodonta</taxon>
        <taxon>Imparidentia</taxon>
        <taxon>Neoheterodontei</taxon>
        <taxon>Myida</taxon>
        <taxon>Dreissenoidea</taxon>
        <taxon>Dreissenidae</taxon>
        <taxon>Dreissena</taxon>
    </lineage>
</organism>
<keyword evidence="2" id="KW-1185">Reference proteome</keyword>
<comment type="caution">
    <text evidence="1">The sequence shown here is derived from an EMBL/GenBank/DDBJ whole genome shotgun (WGS) entry which is preliminary data.</text>
</comment>
<evidence type="ECO:0000313" key="1">
    <source>
        <dbReference type="EMBL" id="KAH3828051.1"/>
    </source>
</evidence>
<accession>A0A9D4JXZ1</accession>